<protein>
    <submittedName>
        <fullName evidence="4">ImmA/IrrE family metallo-endopeptidase</fullName>
    </submittedName>
    <submittedName>
        <fullName evidence="3">Zn-dependent peptidase ImmA (M78 family)/transcriptional regulator with XRE-family HTH domain</fullName>
    </submittedName>
</protein>
<name>A0A5C1PXU2_9BURK</name>
<organism evidence="4 5">
    <name type="scientific">Sphaerotilus sulfidivorans</name>
    <dbReference type="NCBI Taxonomy" id="639200"/>
    <lineage>
        <taxon>Bacteria</taxon>
        <taxon>Pseudomonadati</taxon>
        <taxon>Pseudomonadota</taxon>
        <taxon>Betaproteobacteria</taxon>
        <taxon>Burkholderiales</taxon>
        <taxon>Sphaerotilaceae</taxon>
        <taxon>Sphaerotilus</taxon>
    </lineage>
</organism>
<sequence length="371" mass="41699">MTIVNPKRIEFARVRRQWTKTRLAKALGVDSRAIQGYESGEYSPEPANLEKIAELLKFPVVFFYGDDLPIIGDHAASFRSMSKMSGALKNSALTAGSIAFLFNEWMEERFSLPTADLPDLSDLPPEIAAETLRRIWGLGESPVQNIIHLLESKGIRVFSLAIDAKEVDAYSVWNGGKPFVFLNTFKSAEHSRFDAAHELKHLVCDRHSMLHGGEHTQKMEKDAQAFASAFLMPSSNIIASKPRFVSIEKLVELKKTWGVSVAALAFRMNQLGLFTEWTYRSLCIDIAKSGYRTQEPEPMRPEFSQLLVKVLEKSRAEGIRLADIARDLNIYSEDLENLTFSLAITGLSSQTNNFAESLDRPSRERPSLRVV</sequence>
<reference evidence="3 6" key="2">
    <citation type="submission" date="2024-06" db="EMBL/GenBank/DDBJ databases">
        <title>Genomic Encyclopedia of Type Strains, Phase IV (KMG-IV): sequencing the most valuable type-strain genomes for metagenomic binning, comparative biology and taxonomic classification.</title>
        <authorList>
            <person name="Goeker M."/>
        </authorList>
    </citation>
    <scope>NUCLEOTIDE SEQUENCE [LARGE SCALE GENOMIC DNA]</scope>
    <source>
        <strain evidence="3 6">D-501</strain>
    </source>
</reference>
<evidence type="ECO:0000313" key="5">
    <source>
        <dbReference type="Proteomes" id="UP000323522"/>
    </source>
</evidence>
<dbReference type="InterPro" id="IPR052345">
    <property type="entry name" value="Rad_response_metalloprotease"/>
</dbReference>
<dbReference type="EMBL" id="CP035708">
    <property type="protein sequence ID" value="QEM99449.1"/>
    <property type="molecule type" value="Genomic_DNA"/>
</dbReference>
<dbReference type="KEGG" id="snn:EWH46_00790"/>
<gene>
    <name evidence="3" type="ORF">ABIC99_002617</name>
    <name evidence="4" type="ORF">EWH46_00790</name>
</gene>
<dbReference type="SUPFAM" id="SSF47413">
    <property type="entry name" value="lambda repressor-like DNA-binding domains"/>
    <property type="match status" value="1"/>
</dbReference>
<dbReference type="SMART" id="SM00530">
    <property type="entry name" value="HTH_XRE"/>
    <property type="match status" value="1"/>
</dbReference>
<dbReference type="EMBL" id="JBEPLS010000009">
    <property type="protein sequence ID" value="MET3604796.1"/>
    <property type="molecule type" value="Genomic_DNA"/>
</dbReference>
<dbReference type="GO" id="GO:0003677">
    <property type="term" value="F:DNA binding"/>
    <property type="evidence" value="ECO:0007669"/>
    <property type="project" value="InterPro"/>
</dbReference>
<keyword evidence="6" id="KW-1185">Reference proteome</keyword>
<dbReference type="Pfam" id="PF01381">
    <property type="entry name" value="HTH_3"/>
    <property type="match status" value="1"/>
</dbReference>
<feature type="domain" description="HTH cro/C1-type" evidence="2">
    <location>
        <begin position="9"/>
        <end position="63"/>
    </location>
</feature>
<dbReference type="Gene3D" id="1.10.10.2910">
    <property type="match status" value="1"/>
</dbReference>
<proteinExistence type="inferred from homology"/>
<evidence type="ECO:0000313" key="4">
    <source>
        <dbReference type="EMBL" id="QEM99449.1"/>
    </source>
</evidence>
<accession>A0A5C1PXU2</accession>
<reference evidence="4 5" key="1">
    <citation type="submission" date="2019-02" db="EMBL/GenBank/DDBJ databases">
        <title>Complete Genome Sequence and Methylome Analysis of Sphaerotilus natans subsp. sulfidivorans D-507.</title>
        <authorList>
            <person name="Fomenkov A."/>
            <person name="Gridneva E."/>
            <person name="Smolyakov D."/>
            <person name="Dubinina G."/>
            <person name="Vincze T."/>
            <person name="Grabovich M."/>
            <person name="Roberts R.J."/>
        </authorList>
    </citation>
    <scope>NUCLEOTIDE SEQUENCE [LARGE SCALE GENOMIC DNA]</scope>
    <source>
        <strain evidence="4 5">D-507</strain>
    </source>
</reference>
<evidence type="ECO:0000259" key="2">
    <source>
        <dbReference type="PROSITE" id="PS50943"/>
    </source>
</evidence>
<dbReference type="InterPro" id="IPR010359">
    <property type="entry name" value="IrrE_HExxH"/>
</dbReference>
<dbReference type="Proteomes" id="UP000323522">
    <property type="component" value="Chromosome"/>
</dbReference>
<evidence type="ECO:0000313" key="6">
    <source>
        <dbReference type="Proteomes" id="UP001549111"/>
    </source>
</evidence>
<dbReference type="PANTHER" id="PTHR43236">
    <property type="entry name" value="ANTITOXIN HIGA1"/>
    <property type="match status" value="1"/>
</dbReference>
<dbReference type="Pfam" id="PF06114">
    <property type="entry name" value="Peptidase_M78"/>
    <property type="match status" value="1"/>
</dbReference>
<dbReference type="Gene3D" id="1.10.260.40">
    <property type="entry name" value="lambda repressor-like DNA-binding domains"/>
    <property type="match status" value="1"/>
</dbReference>
<dbReference type="Proteomes" id="UP001549111">
    <property type="component" value="Unassembled WGS sequence"/>
</dbReference>
<evidence type="ECO:0000313" key="3">
    <source>
        <dbReference type="EMBL" id="MET3604796.1"/>
    </source>
</evidence>
<dbReference type="PANTHER" id="PTHR43236:SF1">
    <property type="entry name" value="BLL7220 PROTEIN"/>
    <property type="match status" value="1"/>
</dbReference>
<dbReference type="RefSeq" id="WP_149502198.1">
    <property type="nucleotide sequence ID" value="NZ_CP035708.1"/>
</dbReference>
<dbReference type="AlphaFoldDB" id="A0A5C1PXU2"/>
<dbReference type="OrthoDB" id="9794834at2"/>
<dbReference type="InterPro" id="IPR010982">
    <property type="entry name" value="Lambda_DNA-bd_dom_sf"/>
</dbReference>
<dbReference type="PROSITE" id="PS50943">
    <property type="entry name" value="HTH_CROC1"/>
    <property type="match status" value="1"/>
</dbReference>
<dbReference type="CDD" id="cd00093">
    <property type="entry name" value="HTH_XRE"/>
    <property type="match status" value="1"/>
</dbReference>
<comment type="similarity">
    <text evidence="1">Belongs to the short-chain fatty acyl-CoA assimilation regulator (ScfR) family.</text>
</comment>
<dbReference type="InterPro" id="IPR001387">
    <property type="entry name" value="Cro/C1-type_HTH"/>
</dbReference>
<evidence type="ECO:0000256" key="1">
    <source>
        <dbReference type="ARBA" id="ARBA00007227"/>
    </source>
</evidence>